<keyword evidence="2" id="KW-1185">Reference proteome</keyword>
<reference evidence="2" key="1">
    <citation type="journal article" date="2019" name="Int. J. Syst. Evol. Microbiol.">
        <title>The Global Catalogue of Microorganisms (GCM) 10K type strain sequencing project: providing services to taxonomists for standard genome sequencing and annotation.</title>
        <authorList>
            <consortium name="The Broad Institute Genomics Platform"/>
            <consortium name="The Broad Institute Genome Sequencing Center for Infectious Disease"/>
            <person name="Wu L."/>
            <person name="Ma J."/>
        </authorList>
    </citation>
    <scope>NUCLEOTIDE SEQUENCE [LARGE SCALE GENOMIC DNA]</scope>
    <source>
        <strain evidence="2">JCM 30742</strain>
    </source>
</reference>
<protein>
    <submittedName>
        <fullName evidence="1">Uncharacterized protein</fullName>
    </submittedName>
</protein>
<evidence type="ECO:0000313" key="2">
    <source>
        <dbReference type="Proteomes" id="UP001500752"/>
    </source>
</evidence>
<sequence length="55" mass="5542">MALSVPAVLTGVVSAFVLYAMDTLSRALEILIWKSLPAAPGVDPGSDGESLGSPA</sequence>
<gene>
    <name evidence="1" type="ORF">GCM10023081_01640</name>
</gene>
<name>A0ABP7BRZ0_9MICC</name>
<accession>A0ABP7BRZ0</accession>
<dbReference type="EMBL" id="BAABEO010000001">
    <property type="protein sequence ID" value="GAA3666419.1"/>
    <property type="molecule type" value="Genomic_DNA"/>
</dbReference>
<proteinExistence type="predicted"/>
<evidence type="ECO:0000313" key="1">
    <source>
        <dbReference type="EMBL" id="GAA3666419.1"/>
    </source>
</evidence>
<organism evidence="1 2">
    <name type="scientific">Arthrobacter ginkgonis</name>
    <dbReference type="NCBI Taxonomy" id="1630594"/>
    <lineage>
        <taxon>Bacteria</taxon>
        <taxon>Bacillati</taxon>
        <taxon>Actinomycetota</taxon>
        <taxon>Actinomycetes</taxon>
        <taxon>Micrococcales</taxon>
        <taxon>Micrococcaceae</taxon>
        <taxon>Arthrobacter</taxon>
    </lineage>
</organism>
<comment type="caution">
    <text evidence="1">The sequence shown here is derived from an EMBL/GenBank/DDBJ whole genome shotgun (WGS) entry which is preliminary data.</text>
</comment>
<dbReference type="Proteomes" id="UP001500752">
    <property type="component" value="Unassembled WGS sequence"/>
</dbReference>